<reference evidence="6 7" key="1">
    <citation type="submission" date="2018-10" db="EMBL/GenBank/DDBJ databases">
        <title>Genomic Encyclopedia of Archaeal and Bacterial Type Strains, Phase II (KMG-II): from individual species to whole genera.</title>
        <authorList>
            <person name="Goeker M."/>
        </authorList>
    </citation>
    <scope>NUCLEOTIDE SEQUENCE [LARGE SCALE GENOMIC DNA]</scope>
    <source>
        <strain evidence="6 7">RP-AC37</strain>
    </source>
</reference>
<dbReference type="InterPro" id="IPR001701">
    <property type="entry name" value="Glyco_hydro_9"/>
</dbReference>
<name>A0A420XKC1_9ACTN</name>
<proteinExistence type="inferred from homology"/>
<dbReference type="SUPFAM" id="SSF48208">
    <property type="entry name" value="Six-hairpin glycosidases"/>
    <property type="match status" value="1"/>
</dbReference>
<dbReference type="Gene3D" id="3.20.20.80">
    <property type="entry name" value="Glycosidases"/>
    <property type="match status" value="1"/>
</dbReference>
<evidence type="ECO:0000256" key="4">
    <source>
        <dbReference type="SAM" id="SignalP"/>
    </source>
</evidence>
<sequence length="960" mass="101068">MPRSARAAVISVLAVLAATGGVGAAPASAASVRAVVRVDQVGYLPAEEKHAFVLASRALHGSYAVLDAHGSTVASGALPSRARGSWSAAWPAVYEVSFSSVRAPGRYTVRVSGDASAVSVPFSVRPPGDLYGPLVADGVSFFGVQRDGATVPGGPLRRQPSHLHDASADVYATPSFDPDSDAVLEHDLTRTGGPVDVSGGWFDAGDYLKFTHTAAYADILLLASERSLGAAAPNDLRHEARRGQSWLAKMWDEGTRTLHLQVGLGGGSADGSFLGDHDLWRLPEADDATTARGLRYATSHRPVFDAAPAGQPVSPNLAGRVAAAFAMAAQVDARTDRHRATRELRRATSLYALADTASPPEPLTTALPNDFYPESTWRDDMELGGAEIALASQALGVDGHAYLAAASRWARAYLATETGDTFNLYDTSALAHLDLVRALAADGRTAAVSPATLLGDVRRQLATGVRRAASDPFRAGGVYTDFDVNAHTWGLVATEGWYERLTGSRSYAGFATSQRDWLLGANAWGVSSMVGAGTTFPRCMQHQVANLRGSTDGTAPLAVGAVVNGPNSSDLFADGLDGLQEGMRACSVPGYAAFDGHGSSYVDDVRSWQTDEPALDMTGTAVAAAAAQLALASPAGPPDAPVPAPGRTPEPLPAHVFAPYFEAYTGESPLAVSRASGAKHLTLAFFQTERPGSCTVWWNGDTSQPVSPATWGADIAAIQARGGDVIPSFGGYSADSTGTDIADSCSSVSKIAEAYESVIRTYSVSRIDLDVEDASLANAAAVVRRNRAINRVQRWAAREHVPLQVSYTLPTSTHGLEDDGLAVLRSAEKAHARIDVVNIMTFDYYDDAPHDMLRDAQGAATALVGQLADLHPGVPTDRLWSTVGVTQMLGIDDYGPPEVFRADQAVPFERWAERAGIGTVSFWALQRDNGGCVGTAGSDSCSGVAQRPWQFTRALLPFTR</sequence>
<dbReference type="PROSITE" id="PS51910">
    <property type="entry name" value="GH18_2"/>
    <property type="match status" value="1"/>
</dbReference>
<evidence type="ECO:0000256" key="2">
    <source>
        <dbReference type="ARBA" id="ARBA00023277"/>
    </source>
</evidence>
<dbReference type="CDD" id="cd06543">
    <property type="entry name" value="GH18_PF-ChiA-like"/>
    <property type="match status" value="1"/>
</dbReference>
<keyword evidence="2" id="KW-0119">Carbohydrate metabolism</keyword>
<dbReference type="InterPro" id="IPR013783">
    <property type="entry name" value="Ig-like_fold"/>
</dbReference>
<dbReference type="InterPro" id="IPR014756">
    <property type="entry name" value="Ig_E-set"/>
</dbReference>
<feature type="signal peptide" evidence="4">
    <location>
        <begin position="1"/>
        <end position="24"/>
    </location>
</feature>
<comment type="caution">
    <text evidence="6">The sequence shown here is derived from an EMBL/GenBank/DDBJ whole genome shotgun (WGS) entry which is preliminary data.</text>
</comment>
<evidence type="ECO:0000256" key="3">
    <source>
        <dbReference type="ARBA" id="ARBA00023326"/>
    </source>
</evidence>
<dbReference type="InterPro" id="IPR012341">
    <property type="entry name" value="6hp_glycosidase-like_sf"/>
</dbReference>
<organism evidence="6 7">
    <name type="scientific">Motilibacter peucedani</name>
    <dbReference type="NCBI Taxonomy" id="598650"/>
    <lineage>
        <taxon>Bacteria</taxon>
        <taxon>Bacillati</taxon>
        <taxon>Actinomycetota</taxon>
        <taxon>Actinomycetes</taxon>
        <taxon>Motilibacterales</taxon>
        <taxon>Motilibacteraceae</taxon>
        <taxon>Motilibacter</taxon>
    </lineage>
</organism>
<dbReference type="CDD" id="cd02850">
    <property type="entry name" value="E_set_Cellulase_N"/>
    <property type="match status" value="1"/>
</dbReference>
<dbReference type="Gene3D" id="1.50.10.10">
    <property type="match status" value="1"/>
</dbReference>
<comment type="similarity">
    <text evidence="1">Belongs to the glycosyl hydrolase 9 (cellulase E) family.</text>
</comment>
<gene>
    <name evidence="6" type="ORF">CLV35_3586</name>
</gene>
<feature type="domain" description="GH18" evidence="5">
    <location>
        <begin position="655"/>
        <end position="960"/>
    </location>
</feature>
<dbReference type="RefSeq" id="WP_231122004.1">
    <property type="nucleotide sequence ID" value="NZ_RBWV01000016.1"/>
</dbReference>
<dbReference type="GO" id="GO:0008810">
    <property type="term" value="F:cellulase activity"/>
    <property type="evidence" value="ECO:0007669"/>
    <property type="project" value="InterPro"/>
</dbReference>
<accession>A0A420XKC1</accession>
<evidence type="ECO:0000313" key="6">
    <source>
        <dbReference type="EMBL" id="RKS68460.1"/>
    </source>
</evidence>
<feature type="chain" id="PRO_5019187022" evidence="4">
    <location>
        <begin position="25"/>
        <end position="960"/>
    </location>
</feature>
<dbReference type="InterPro" id="IPR052750">
    <property type="entry name" value="GH18_Chitinase"/>
</dbReference>
<dbReference type="InterPro" id="IPR004197">
    <property type="entry name" value="Cellulase_Ig-like"/>
</dbReference>
<dbReference type="Proteomes" id="UP000281955">
    <property type="component" value="Unassembled WGS sequence"/>
</dbReference>
<dbReference type="InParanoid" id="A0A420XKC1"/>
<evidence type="ECO:0000259" key="5">
    <source>
        <dbReference type="PROSITE" id="PS51910"/>
    </source>
</evidence>
<dbReference type="InterPro" id="IPR001223">
    <property type="entry name" value="Glyco_hydro18_cat"/>
</dbReference>
<evidence type="ECO:0000256" key="1">
    <source>
        <dbReference type="ARBA" id="ARBA00007072"/>
    </source>
</evidence>
<dbReference type="Pfam" id="PF00759">
    <property type="entry name" value="Glyco_hydro_9"/>
    <property type="match status" value="1"/>
</dbReference>
<dbReference type="Gene3D" id="2.60.40.10">
    <property type="entry name" value="Immunoglobulins"/>
    <property type="match status" value="1"/>
</dbReference>
<keyword evidence="3" id="KW-0624">Polysaccharide degradation</keyword>
<dbReference type="InterPro" id="IPR017853">
    <property type="entry name" value="GH"/>
</dbReference>
<dbReference type="SUPFAM" id="SSF51445">
    <property type="entry name" value="(Trans)glycosidases"/>
    <property type="match status" value="1"/>
</dbReference>
<dbReference type="Pfam" id="PF00704">
    <property type="entry name" value="Glyco_hydro_18"/>
    <property type="match status" value="1"/>
</dbReference>
<keyword evidence="4" id="KW-0732">Signal</keyword>
<dbReference type="InterPro" id="IPR008928">
    <property type="entry name" value="6-hairpin_glycosidase_sf"/>
</dbReference>
<protein>
    <submittedName>
        <fullName evidence="6">Glycosyl hydrolase family 18 (Putative chitinase)</fullName>
    </submittedName>
</protein>
<dbReference type="SUPFAM" id="SSF81296">
    <property type="entry name" value="E set domains"/>
    <property type="match status" value="1"/>
</dbReference>
<evidence type="ECO:0000313" key="7">
    <source>
        <dbReference type="Proteomes" id="UP000281955"/>
    </source>
</evidence>
<dbReference type="PANTHER" id="PTHR42976:SF1">
    <property type="entry name" value="GH18 DOMAIN-CONTAINING PROTEIN-RELATED"/>
    <property type="match status" value="1"/>
</dbReference>
<dbReference type="PANTHER" id="PTHR42976">
    <property type="entry name" value="BIFUNCTIONAL CHITINASE/LYSOZYME-RELATED"/>
    <property type="match status" value="1"/>
</dbReference>
<dbReference type="Pfam" id="PF02927">
    <property type="entry name" value="CelD_N"/>
    <property type="match status" value="1"/>
</dbReference>
<dbReference type="EMBL" id="RBWV01000016">
    <property type="protein sequence ID" value="RKS68460.1"/>
    <property type="molecule type" value="Genomic_DNA"/>
</dbReference>
<keyword evidence="7" id="KW-1185">Reference proteome</keyword>
<keyword evidence="6" id="KW-0378">Hydrolase</keyword>
<dbReference type="GO" id="GO:0000272">
    <property type="term" value="P:polysaccharide catabolic process"/>
    <property type="evidence" value="ECO:0007669"/>
    <property type="project" value="UniProtKB-KW"/>
</dbReference>
<dbReference type="AlphaFoldDB" id="A0A420XKC1"/>